<feature type="compositionally biased region" description="Basic and acidic residues" evidence="1">
    <location>
        <begin position="18"/>
        <end position="33"/>
    </location>
</feature>
<dbReference type="AlphaFoldDB" id="A0A833S2E3"/>
<evidence type="ECO:0000313" key="2">
    <source>
        <dbReference type="EMBL" id="KAF3422317.1"/>
    </source>
</evidence>
<keyword evidence="3" id="KW-1185">Reference proteome</keyword>
<feature type="region of interest" description="Disordered" evidence="1">
    <location>
        <begin position="74"/>
        <end position="139"/>
    </location>
</feature>
<dbReference type="EMBL" id="WNWW01000735">
    <property type="protein sequence ID" value="KAF3422317.1"/>
    <property type="molecule type" value="Genomic_DNA"/>
</dbReference>
<sequence length="254" mass="28093">MPATVNLIERTMIQRERSFPEQRETEHISENTHGDCYTSLTPNTPREISIDDHSTPRITISKFSTYNLETVPQSGRWRCNGNGRKEGRVPRDRPIARDNLSFLAAREQRETKKKRGKPTGKERELTQRSQEKAGSLNQATTTTGFRCRSKLPICSVRCCPNSLLSLRGCVCASTPLSVRRVQAYKQERYVAAAAACRSGTVGFGDGNGCAPPGLRKPAPGLGIGVVSTPDEWPEKKKGIEKHNRAATFEIPAPS</sequence>
<evidence type="ECO:0000256" key="1">
    <source>
        <dbReference type="SAM" id="MobiDB-lite"/>
    </source>
</evidence>
<feature type="compositionally biased region" description="Basic and acidic residues" evidence="1">
    <location>
        <begin position="83"/>
        <end position="96"/>
    </location>
</feature>
<proteinExistence type="predicted"/>
<feature type="compositionally biased region" description="Basic and acidic residues" evidence="1">
    <location>
        <begin position="119"/>
        <end position="131"/>
    </location>
</feature>
<feature type="region of interest" description="Disordered" evidence="1">
    <location>
        <begin position="18"/>
        <end position="55"/>
    </location>
</feature>
<name>A0A833S2E3_9HYME</name>
<comment type="caution">
    <text evidence="2">The sequence shown here is derived from an EMBL/GenBank/DDBJ whole genome shotgun (WGS) entry which is preliminary data.</text>
</comment>
<dbReference type="Proteomes" id="UP000655588">
    <property type="component" value="Unassembled WGS sequence"/>
</dbReference>
<evidence type="ECO:0000313" key="3">
    <source>
        <dbReference type="Proteomes" id="UP000655588"/>
    </source>
</evidence>
<accession>A0A833S2E3</accession>
<organism evidence="2 3">
    <name type="scientific">Frieseomelitta varia</name>
    <dbReference type="NCBI Taxonomy" id="561572"/>
    <lineage>
        <taxon>Eukaryota</taxon>
        <taxon>Metazoa</taxon>
        <taxon>Ecdysozoa</taxon>
        <taxon>Arthropoda</taxon>
        <taxon>Hexapoda</taxon>
        <taxon>Insecta</taxon>
        <taxon>Pterygota</taxon>
        <taxon>Neoptera</taxon>
        <taxon>Endopterygota</taxon>
        <taxon>Hymenoptera</taxon>
        <taxon>Apocrita</taxon>
        <taxon>Aculeata</taxon>
        <taxon>Apoidea</taxon>
        <taxon>Anthophila</taxon>
        <taxon>Apidae</taxon>
        <taxon>Frieseomelitta</taxon>
    </lineage>
</organism>
<reference evidence="2" key="1">
    <citation type="submission" date="2019-11" db="EMBL/GenBank/DDBJ databases">
        <title>The nuclear and mitochondrial genomes of Frieseomelitta varia - a highly eusocial stingless bee (Meliponini) with a permanently sterile worker caste.</title>
        <authorList>
            <person name="Freitas F.C.P."/>
            <person name="Lourenco A.P."/>
            <person name="Nunes F.M.F."/>
            <person name="Paschoal A.R."/>
            <person name="Abreu F.C.P."/>
            <person name="Barbin F.O."/>
            <person name="Bataglia L."/>
            <person name="Cardoso-Junior C.A.M."/>
            <person name="Cervoni M.S."/>
            <person name="Silva S.R."/>
            <person name="Dalarmi F."/>
            <person name="Del Lama M.A."/>
            <person name="Depintor T.S."/>
            <person name="Ferreira K.M."/>
            <person name="Goria P.S."/>
            <person name="Jaskot M.C."/>
            <person name="Lago D.C."/>
            <person name="Luna-Lucena D."/>
            <person name="Moda L.M."/>
            <person name="Nascimento L."/>
            <person name="Pedrino M."/>
            <person name="Rabico F.O."/>
            <person name="Sanches F.C."/>
            <person name="Santos D.E."/>
            <person name="Santos C.G."/>
            <person name="Vieira J."/>
            <person name="Lopes T.F."/>
            <person name="Barchuk A.R."/>
            <person name="Hartfelder K."/>
            <person name="Simoes Z.L.P."/>
            <person name="Bitondi M.M.G."/>
            <person name="Pinheiro D.G."/>
        </authorList>
    </citation>
    <scope>NUCLEOTIDE SEQUENCE</scope>
    <source>
        <strain evidence="2">USP_RPSP 00005682</strain>
        <tissue evidence="2">Whole individual</tissue>
    </source>
</reference>
<protein>
    <submittedName>
        <fullName evidence="2">Uncharacterized protein</fullName>
    </submittedName>
</protein>
<gene>
    <name evidence="2" type="ORF">E2986_12646</name>
</gene>